<accession>A0A074YPX9</accession>
<dbReference type="Proteomes" id="UP000030641">
    <property type="component" value="Unassembled WGS sequence"/>
</dbReference>
<dbReference type="AlphaFoldDB" id="A0A074YPX9"/>
<gene>
    <name evidence="1" type="ORF">AUEXF2481DRAFT_25642</name>
</gene>
<proteinExistence type="predicted"/>
<dbReference type="InParanoid" id="A0A074YPX9"/>
<name>A0A074YPX9_AURSE</name>
<reference evidence="1 2" key="1">
    <citation type="journal article" date="2014" name="BMC Genomics">
        <title>Genome sequencing of four Aureobasidium pullulans varieties: biotechnological potential, stress tolerance, and description of new species.</title>
        <authorList>
            <person name="Gostin Ar C."/>
            <person name="Ohm R.A."/>
            <person name="Kogej T."/>
            <person name="Sonjak S."/>
            <person name="Turk M."/>
            <person name="Zajc J."/>
            <person name="Zalar P."/>
            <person name="Grube M."/>
            <person name="Sun H."/>
            <person name="Han J."/>
            <person name="Sharma A."/>
            <person name="Chiniquy J."/>
            <person name="Ngan C.Y."/>
            <person name="Lipzen A."/>
            <person name="Barry K."/>
            <person name="Grigoriev I.V."/>
            <person name="Gunde-Cimerman N."/>
        </authorList>
    </citation>
    <scope>NUCLEOTIDE SEQUENCE [LARGE SCALE GENOMIC DNA]</scope>
    <source>
        <strain evidence="1 2">EXF-2481</strain>
    </source>
</reference>
<dbReference type="EMBL" id="KL584750">
    <property type="protein sequence ID" value="KEQ99760.1"/>
    <property type="molecule type" value="Genomic_DNA"/>
</dbReference>
<evidence type="ECO:0000313" key="2">
    <source>
        <dbReference type="Proteomes" id="UP000030641"/>
    </source>
</evidence>
<sequence>MGTPFSLHPARRRFREDQIKILLTEPVTEPNQALFITARLQDLKERLLHIDSTLKLGRKDLALLWLGLKPYATTIYDQYAFGQPELTVDQRKYLEVEELNTAKEQFQELQARSADIEIYGCPVEGIGTNHEIRTSEHIIWRRRVVQVWEDSSQDPRFRACRYSDLLYSADTPPCKWGLGKILSEYKSRHGKQAMENDPLNMICSEYINEHQAEPRFCPAVVREPPGPNSAIHNYDLAQL</sequence>
<keyword evidence="2" id="KW-1185">Reference proteome</keyword>
<evidence type="ECO:0000313" key="1">
    <source>
        <dbReference type="EMBL" id="KEQ99760.1"/>
    </source>
</evidence>
<dbReference type="HOGENOM" id="CLU_1160914_0_0_1"/>
<dbReference type="GeneID" id="25363046"/>
<protein>
    <submittedName>
        <fullName evidence="1">Uncharacterized protein</fullName>
    </submittedName>
</protein>
<organism evidence="1 2">
    <name type="scientific">Aureobasidium subglaciale (strain EXF-2481)</name>
    <name type="common">Aureobasidium pullulans var. subglaciale</name>
    <dbReference type="NCBI Taxonomy" id="1043005"/>
    <lineage>
        <taxon>Eukaryota</taxon>
        <taxon>Fungi</taxon>
        <taxon>Dikarya</taxon>
        <taxon>Ascomycota</taxon>
        <taxon>Pezizomycotina</taxon>
        <taxon>Dothideomycetes</taxon>
        <taxon>Dothideomycetidae</taxon>
        <taxon>Dothideales</taxon>
        <taxon>Saccotheciaceae</taxon>
        <taxon>Aureobasidium</taxon>
    </lineage>
</organism>
<dbReference type="RefSeq" id="XP_013348045.1">
    <property type="nucleotide sequence ID" value="XM_013492591.1"/>
</dbReference>
<dbReference type="OrthoDB" id="3832964at2759"/>